<organism evidence="2 3">
    <name type="scientific">Pandoraea pneumonica</name>
    <dbReference type="NCBI Taxonomy" id="2508299"/>
    <lineage>
        <taxon>Bacteria</taxon>
        <taxon>Pseudomonadati</taxon>
        <taxon>Pseudomonadota</taxon>
        <taxon>Betaproteobacteria</taxon>
        <taxon>Burkholderiales</taxon>
        <taxon>Burkholderiaceae</taxon>
        <taxon>Pandoraea</taxon>
    </lineage>
</organism>
<dbReference type="RefSeq" id="WP_174988445.1">
    <property type="nucleotide sequence ID" value="NZ_CABPSK010000006.1"/>
</dbReference>
<dbReference type="EC" id="3.4.11.19" evidence="2"/>
<name>A0A5E4YYF7_9BURK</name>
<dbReference type="Pfam" id="PF00144">
    <property type="entry name" value="Beta-lactamase"/>
    <property type="match status" value="1"/>
</dbReference>
<protein>
    <submittedName>
        <fullName evidence="2">D-aminopeptidase</fullName>
        <ecNumber evidence="2">3.4.11.19</ecNumber>
    </submittedName>
</protein>
<dbReference type="InterPro" id="IPR001466">
    <property type="entry name" value="Beta-lactam-related"/>
</dbReference>
<dbReference type="PANTHER" id="PTHR46825">
    <property type="entry name" value="D-ALANYL-D-ALANINE-CARBOXYPEPTIDASE/ENDOPEPTIDASE AMPH"/>
    <property type="match status" value="1"/>
</dbReference>
<keyword evidence="2" id="KW-0645">Protease</keyword>
<dbReference type="SUPFAM" id="SSF56601">
    <property type="entry name" value="beta-lactamase/transpeptidase-like"/>
    <property type="match status" value="1"/>
</dbReference>
<evidence type="ECO:0000313" key="3">
    <source>
        <dbReference type="Proteomes" id="UP000366945"/>
    </source>
</evidence>
<evidence type="ECO:0000313" key="2">
    <source>
        <dbReference type="EMBL" id="VVE53478.1"/>
    </source>
</evidence>
<accession>A0A5E4YYF7</accession>
<dbReference type="Proteomes" id="UP000366945">
    <property type="component" value="Unassembled WGS sequence"/>
</dbReference>
<keyword evidence="2" id="KW-0378">Hydrolase</keyword>
<feature type="domain" description="Beta-lactamase-related" evidence="1">
    <location>
        <begin position="16"/>
        <end position="336"/>
    </location>
</feature>
<gene>
    <name evidence="2" type="primary">dap_1</name>
    <name evidence="2" type="ORF">PPN31114_04858</name>
</gene>
<dbReference type="InterPro" id="IPR012338">
    <property type="entry name" value="Beta-lactam/transpept-like"/>
</dbReference>
<dbReference type="GO" id="GO:0004177">
    <property type="term" value="F:aminopeptidase activity"/>
    <property type="evidence" value="ECO:0007669"/>
    <property type="project" value="UniProtKB-KW"/>
</dbReference>
<keyword evidence="3" id="KW-1185">Reference proteome</keyword>
<dbReference type="PANTHER" id="PTHR46825:SF9">
    <property type="entry name" value="BETA-LACTAMASE-RELATED DOMAIN-CONTAINING PROTEIN"/>
    <property type="match status" value="1"/>
</dbReference>
<keyword evidence="2" id="KW-0031">Aminopeptidase</keyword>
<proteinExistence type="predicted"/>
<dbReference type="Gene3D" id="3.40.710.10">
    <property type="entry name" value="DD-peptidase/beta-lactamase superfamily"/>
    <property type="match status" value="1"/>
</dbReference>
<sequence length="562" mass="60481">MSTQARFDGKALMALFEPFNRSDAPGVVAGVVMNGEIALRRAFGMSDVGLGLALHAQTRLRIGSTSKHMACLATLLLQEAKALDIDVPIRRYLPELTGIAGEATIRSLMFHTSGQRCALDISLLTNGLAAPSPGYLLDIQRRQTGVNFPAGERMMYCNGGYHLISLAIERVSGQSFAAFLASEIFEPLGMNDTFCLPDDYRIHSRMAACHVDHGDGAYGRGLFPSREILGEGSVVSCVDDMLKWCAHLRGAKRVGSTATWDMMFSSPLFTSGRRSDYMMGLKRTQYRGCELIHHAGGVVGGSCQMLCVPEYGIDIVLLSNGAISAPTALSLRMLDILLADELKECAAPTPAIMAPWRERAGTYREANSDIVYAIAERGETMTLSGPLEPSNPTLYAVDAPATGTCEFALESSGDGTFLLQWGAAIAPDDAAQLRISHCGHARTYRRIEIPSSVSLDVVDSLRGDYASEEADARATLCRVVPGKEASGDVCAIMSLAIVGRAGECHYDVFPLDTDLFRFSPRGPNAITTGTISIVRCPSSGSVEGFAVNTPRTRHLRFAKAFS</sequence>
<dbReference type="InterPro" id="IPR050491">
    <property type="entry name" value="AmpC-like"/>
</dbReference>
<evidence type="ECO:0000259" key="1">
    <source>
        <dbReference type="Pfam" id="PF00144"/>
    </source>
</evidence>
<dbReference type="EMBL" id="CABPSK010000006">
    <property type="protein sequence ID" value="VVE53478.1"/>
    <property type="molecule type" value="Genomic_DNA"/>
</dbReference>
<dbReference type="GeneID" id="300406836"/>
<reference evidence="2 3" key="1">
    <citation type="submission" date="2019-08" db="EMBL/GenBank/DDBJ databases">
        <authorList>
            <person name="Peeters C."/>
        </authorList>
    </citation>
    <scope>NUCLEOTIDE SEQUENCE [LARGE SCALE GENOMIC DNA]</scope>
    <source>
        <strain evidence="2 3">LMG 31114</strain>
    </source>
</reference>
<dbReference type="AlphaFoldDB" id="A0A5E4YYF7"/>